<reference evidence="2" key="2">
    <citation type="submission" date="2023-06" db="EMBL/GenBank/DDBJ databases">
        <authorList>
            <consortium name="Lawrence Berkeley National Laboratory"/>
            <person name="Mondo S.J."/>
            <person name="Hensen N."/>
            <person name="Bonometti L."/>
            <person name="Westerberg I."/>
            <person name="Brannstrom I.O."/>
            <person name="Guillou S."/>
            <person name="Cros-Aarteil S."/>
            <person name="Calhoun S."/>
            <person name="Haridas S."/>
            <person name="Kuo A."/>
            <person name="Pangilinan J."/>
            <person name="Riley R."/>
            <person name="Labutti K."/>
            <person name="Andreopoulos B."/>
            <person name="Lipzen A."/>
            <person name="Chen C."/>
            <person name="Yanf M."/>
            <person name="Daum C."/>
            <person name="Ng V."/>
            <person name="Clum A."/>
            <person name="Steindorff A."/>
            <person name="Ohm R."/>
            <person name="Martin F."/>
            <person name="Silar P."/>
            <person name="Natvig D."/>
            <person name="Lalanne C."/>
            <person name="Gautier V."/>
            <person name="Ament-Velasquez S.L."/>
            <person name="Kruys A."/>
            <person name="Hutchinson M.I."/>
            <person name="Powell A.J."/>
            <person name="Barry K."/>
            <person name="Miller A.N."/>
            <person name="Grigoriev I.V."/>
            <person name="Debuchy R."/>
            <person name="Gladieux P."/>
            <person name="Thoren M.H."/>
            <person name="Johannesson H."/>
        </authorList>
    </citation>
    <scope>NUCLEOTIDE SEQUENCE</scope>
    <source>
        <strain evidence="2">CBS 626.80</strain>
    </source>
</reference>
<gene>
    <name evidence="2" type="ORF">QBC32DRAFT_167082</name>
</gene>
<evidence type="ECO:0000256" key="1">
    <source>
        <dbReference type="SAM" id="Phobius"/>
    </source>
</evidence>
<protein>
    <submittedName>
        <fullName evidence="2">Uncharacterized protein</fullName>
    </submittedName>
</protein>
<sequence>MREREKATCLSCVNRIAEIAIVVVVVVVVVVIARRRSLSARPGTPAPLQLSLWTRSGFPSPFLQLHPGCLIQAYSSNSVWTGSIPSSAAPGLSVQRFAWVLVVSLGCKLFALPVCFAVSVPLVRPKRLAPRLLFASGVWPTDFVVDIATNPTCTATPTTCVPVYVRVRVQTRLGLPLTVQSHRP</sequence>
<name>A0AAN6SF22_9PEZI</name>
<dbReference type="AlphaFoldDB" id="A0AAN6SF22"/>
<proteinExistence type="predicted"/>
<keyword evidence="1" id="KW-1133">Transmembrane helix</keyword>
<feature type="transmembrane region" description="Helical" evidence="1">
    <location>
        <begin position="12"/>
        <end position="33"/>
    </location>
</feature>
<dbReference type="EMBL" id="MU859153">
    <property type="protein sequence ID" value="KAK3951229.1"/>
    <property type="molecule type" value="Genomic_DNA"/>
</dbReference>
<evidence type="ECO:0000313" key="2">
    <source>
        <dbReference type="EMBL" id="KAK3951229.1"/>
    </source>
</evidence>
<feature type="transmembrane region" description="Helical" evidence="1">
    <location>
        <begin position="97"/>
        <end position="123"/>
    </location>
</feature>
<dbReference type="Proteomes" id="UP001303222">
    <property type="component" value="Unassembled WGS sequence"/>
</dbReference>
<keyword evidence="1" id="KW-0472">Membrane</keyword>
<evidence type="ECO:0000313" key="3">
    <source>
        <dbReference type="Proteomes" id="UP001303222"/>
    </source>
</evidence>
<reference evidence="2" key="1">
    <citation type="journal article" date="2023" name="Mol. Phylogenet. Evol.">
        <title>Genome-scale phylogeny and comparative genomics of the fungal order Sordariales.</title>
        <authorList>
            <person name="Hensen N."/>
            <person name="Bonometti L."/>
            <person name="Westerberg I."/>
            <person name="Brannstrom I.O."/>
            <person name="Guillou S."/>
            <person name="Cros-Aarteil S."/>
            <person name="Calhoun S."/>
            <person name="Haridas S."/>
            <person name="Kuo A."/>
            <person name="Mondo S."/>
            <person name="Pangilinan J."/>
            <person name="Riley R."/>
            <person name="LaButti K."/>
            <person name="Andreopoulos B."/>
            <person name="Lipzen A."/>
            <person name="Chen C."/>
            <person name="Yan M."/>
            <person name="Daum C."/>
            <person name="Ng V."/>
            <person name="Clum A."/>
            <person name="Steindorff A."/>
            <person name="Ohm R.A."/>
            <person name="Martin F."/>
            <person name="Silar P."/>
            <person name="Natvig D.O."/>
            <person name="Lalanne C."/>
            <person name="Gautier V."/>
            <person name="Ament-Velasquez S.L."/>
            <person name="Kruys A."/>
            <person name="Hutchinson M.I."/>
            <person name="Powell A.J."/>
            <person name="Barry K."/>
            <person name="Miller A.N."/>
            <person name="Grigoriev I.V."/>
            <person name="Debuchy R."/>
            <person name="Gladieux P."/>
            <person name="Hiltunen Thoren M."/>
            <person name="Johannesson H."/>
        </authorList>
    </citation>
    <scope>NUCLEOTIDE SEQUENCE</scope>
    <source>
        <strain evidence="2">CBS 626.80</strain>
    </source>
</reference>
<keyword evidence="1" id="KW-0812">Transmembrane</keyword>
<comment type="caution">
    <text evidence="2">The sequence shown here is derived from an EMBL/GenBank/DDBJ whole genome shotgun (WGS) entry which is preliminary data.</text>
</comment>
<organism evidence="2 3">
    <name type="scientific">Pseudoneurospora amorphoporcata</name>
    <dbReference type="NCBI Taxonomy" id="241081"/>
    <lineage>
        <taxon>Eukaryota</taxon>
        <taxon>Fungi</taxon>
        <taxon>Dikarya</taxon>
        <taxon>Ascomycota</taxon>
        <taxon>Pezizomycotina</taxon>
        <taxon>Sordariomycetes</taxon>
        <taxon>Sordariomycetidae</taxon>
        <taxon>Sordariales</taxon>
        <taxon>Sordariaceae</taxon>
        <taxon>Pseudoneurospora</taxon>
    </lineage>
</organism>
<accession>A0AAN6SF22</accession>
<keyword evidence="3" id="KW-1185">Reference proteome</keyword>